<dbReference type="EMBL" id="KI669561">
    <property type="protein sequence ID" value="ETN23406.1"/>
    <property type="molecule type" value="Genomic_DNA"/>
</dbReference>
<dbReference type="AlphaFoldDB" id="W2RDV0"/>
<dbReference type="VEuPathDB" id="FungiDB:PPTG_00016"/>
<evidence type="ECO:0000313" key="3">
    <source>
        <dbReference type="Proteomes" id="UP000018817"/>
    </source>
</evidence>
<dbReference type="OMA" id="NNSENSM"/>
<dbReference type="Proteomes" id="UP000018817">
    <property type="component" value="Unassembled WGS sequence"/>
</dbReference>
<organism evidence="2 3">
    <name type="scientific">Phytophthora nicotianae (strain INRA-310)</name>
    <name type="common">Phytophthora parasitica</name>
    <dbReference type="NCBI Taxonomy" id="761204"/>
    <lineage>
        <taxon>Eukaryota</taxon>
        <taxon>Sar</taxon>
        <taxon>Stramenopiles</taxon>
        <taxon>Oomycota</taxon>
        <taxon>Peronosporomycetes</taxon>
        <taxon>Peronosporales</taxon>
        <taxon>Peronosporaceae</taxon>
        <taxon>Phytophthora</taxon>
    </lineage>
</organism>
<name>W2RDV0_PHYN3</name>
<evidence type="ECO:0000313" key="2">
    <source>
        <dbReference type="EMBL" id="ETN23406.1"/>
    </source>
</evidence>
<evidence type="ECO:0000256" key="1">
    <source>
        <dbReference type="SAM" id="MobiDB-lite"/>
    </source>
</evidence>
<dbReference type="OrthoDB" id="10554453at2759"/>
<feature type="region of interest" description="Disordered" evidence="1">
    <location>
        <begin position="1"/>
        <end position="58"/>
    </location>
</feature>
<reference evidence="2 3" key="2">
    <citation type="submission" date="2013-11" db="EMBL/GenBank/DDBJ databases">
        <title>The Genome Sequence of Phytophthora parasitica INRA-310.</title>
        <authorList>
            <consortium name="The Broad Institute Genomics Platform"/>
            <person name="Russ C."/>
            <person name="Tyler B."/>
            <person name="Panabieres F."/>
            <person name="Shan W."/>
            <person name="Tripathy S."/>
            <person name="Grunwald N."/>
            <person name="Machado M."/>
            <person name="Johnson C.S."/>
            <person name="Arredondo F."/>
            <person name="Hong C."/>
            <person name="Coffey M."/>
            <person name="Young S.K."/>
            <person name="Zeng Q."/>
            <person name="Gargeya S."/>
            <person name="Fitzgerald M."/>
            <person name="Abouelleil A."/>
            <person name="Alvarado L."/>
            <person name="Chapman S.B."/>
            <person name="Gainer-Dewar J."/>
            <person name="Goldberg J."/>
            <person name="Griggs A."/>
            <person name="Gujja S."/>
            <person name="Hansen M."/>
            <person name="Howarth C."/>
            <person name="Imamovic A."/>
            <person name="Ireland A."/>
            <person name="Larimer J."/>
            <person name="McCowan C."/>
            <person name="Murphy C."/>
            <person name="Pearson M."/>
            <person name="Poon T.W."/>
            <person name="Priest M."/>
            <person name="Roberts A."/>
            <person name="Saif S."/>
            <person name="Shea T."/>
            <person name="Sykes S."/>
            <person name="Wortman J."/>
            <person name="Nusbaum C."/>
            <person name="Birren B."/>
        </authorList>
    </citation>
    <scope>NUCLEOTIDE SEQUENCE [LARGE SCALE GENOMIC DNA]</scope>
    <source>
        <strain evidence="2 3">INRA-310</strain>
    </source>
</reference>
<sequence>MVTPSSANRTRRMQTDNKRSRDARSGGRAFTGGSGRRQAAADDSSSDDDDWLGYELDEHPQDELTRKIKEIVALNDSDPTPRIEMASHRLLDRIKPSSGAHNNSENSM</sequence>
<reference evidence="3" key="1">
    <citation type="submission" date="2011-12" db="EMBL/GenBank/DDBJ databases">
        <authorList>
            <consortium name="The Broad Institute Genome Sequencing Platform"/>
            <person name="Russ C."/>
            <person name="Tyler B."/>
            <person name="Panabieres F."/>
            <person name="Shan W."/>
            <person name="Tripathy S."/>
            <person name="Grunwald N."/>
            <person name="Machado M."/>
            <person name="Young S.K."/>
            <person name="Zeng Q."/>
            <person name="Gargeya S."/>
            <person name="Fitzgerald M."/>
            <person name="Haas B."/>
            <person name="Abouelleil A."/>
            <person name="Alvarado L."/>
            <person name="Arachchi H.M."/>
            <person name="Berlin A."/>
            <person name="Chapman S.B."/>
            <person name="Gearin G."/>
            <person name="Goldberg J."/>
            <person name="Griggs A."/>
            <person name="Gujja S."/>
            <person name="Hansen M."/>
            <person name="Heiman D."/>
            <person name="Howarth C."/>
            <person name="Larimer J."/>
            <person name="Lui A."/>
            <person name="MacDonald P.J.P."/>
            <person name="McCowen C."/>
            <person name="Montmayeur A."/>
            <person name="Murphy C."/>
            <person name="Neiman D."/>
            <person name="Pearson M."/>
            <person name="Priest M."/>
            <person name="Roberts A."/>
            <person name="Saif S."/>
            <person name="Shea T."/>
            <person name="Sisk P."/>
            <person name="Stolte C."/>
            <person name="Sykes S."/>
            <person name="Wortman J."/>
            <person name="Nusbaum C."/>
            <person name="Birren B."/>
        </authorList>
    </citation>
    <scope>NUCLEOTIDE SEQUENCE [LARGE SCALE GENOMIC DNA]</scope>
    <source>
        <strain evidence="3">INRA-310</strain>
    </source>
</reference>
<feature type="compositionally biased region" description="Basic and acidic residues" evidence="1">
    <location>
        <begin position="13"/>
        <end position="25"/>
    </location>
</feature>
<proteinExistence type="predicted"/>
<dbReference type="GeneID" id="20170427"/>
<protein>
    <submittedName>
        <fullName evidence="2">Uncharacterized protein</fullName>
    </submittedName>
</protein>
<gene>
    <name evidence="2" type="ORF">PPTG_00016</name>
</gene>
<feature type="compositionally biased region" description="Polar residues" evidence="1">
    <location>
        <begin position="99"/>
        <end position="108"/>
    </location>
</feature>
<feature type="region of interest" description="Disordered" evidence="1">
    <location>
        <begin position="89"/>
        <end position="108"/>
    </location>
</feature>
<accession>W2RDV0</accession>
<dbReference type="RefSeq" id="XP_008889634.1">
    <property type="nucleotide sequence ID" value="XM_008891386.1"/>
</dbReference>